<feature type="domain" description="HTH lysR-type" evidence="6">
    <location>
        <begin position="7"/>
        <end position="64"/>
    </location>
</feature>
<dbReference type="Gene3D" id="3.40.190.10">
    <property type="entry name" value="Periplasmic binding protein-like II"/>
    <property type="match status" value="2"/>
</dbReference>
<dbReference type="EMBL" id="JAOQNS010000006">
    <property type="protein sequence ID" value="MCW2308189.1"/>
    <property type="molecule type" value="Genomic_DNA"/>
</dbReference>
<dbReference type="PROSITE" id="PS50931">
    <property type="entry name" value="HTH_LYSR"/>
    <property type="match status" value="1"/>
</dbReference>
<evidence type="ECO:0000256" key="5">
    <source>
        <dbReference type="SAM" id="MobiDB-lite"/>
    </source>
</evidence>
<dbReference type="Pfam" id="PF03466">
    <property type="entry name" value="LysR_substrate"/>
    <property type="match status" value="1"/>
</dbReference>
<dbReference type="Gene3D" id="1.10.10.10">
    <property type="entry name" value="Winged helix-like DNA-binding domain superfamily/Winged helix DNA-binding domain"/>
    <property type="match status" value="1"/>
</dbReference>
<proteinExistence type="inferred from homology"/>
<evidence type="ECO:0000256" key="1">
    <source>
        <dbReference type="ARBA" id="ARBA00009437"/>
    </source>
</evidence>
<dbReference type="PANTHER" id="PTHR30537">
    <property type="entry name" value="HTH-TYPE TRANSCRIPTIONAL REGULATOR"/>
    <property type="match status" value="1"/>
</dbReference>
<accession>A0ABT3HCY0</accession>
<keyword evidence="2" id="KW-0805">Transcription regulation</keyword>
<comment type="similarity">
    <text evidence="1">Belongs to the LysR transcriptional regulatory family.</text>
</comment>
<dbReference type="RefSeq" id="WP_264601809.1">
    <property type="nucleotide sequence ID" value="NZ_JAOQNS010000006.1"/>
</dbReference>
<protein>
    <submittedName>
        <fullName evidence="7">LysR family glycine cleavage system transcriptional activator</fullName>
    </submittedName>
</protein>
<name>A0ABT3HCY0_9HYPH</name>
<dbReference type="InterPro" id="IPR005119">
    <property type="entry name" value="LysR_subst-bd"/>
</dbReference>
<dbReference type="PRINTS" id="PR00039">
    <property type="entry name" value="HTHLYSR"/>
</dbReference>
<evidence type="ECO:0000256" key="2">
    <source>
        <dbReference type="ARBA" id="ARBA00023015"/>
    </source>
</evidence>
<reference evidence="8" key="1">
    <citation type="submission" date="2023-07" db="EMBL/GenBank/DDBJ databases">
        <title>Genome sequencing of Purple Non-Sulfur Bacteria from various extreme environments.</title>
        <authorList>
            <person name="Mayer M."/>
        </authorList>
    </citation>
    <scope>NUCLEOTIDE SEQUENCE [LARGE SCALE GENOMIC DNA]</scope>
    <source>
        <strain evidence="8">DSM 17935</strain>
    </source>
</reference>
<evidence type="ECO:0000313" key="7">
    <source>
        <dbReference type="EMBL" id="MCW2308189.1"/>
    </source>
</evidence>
<evidence type="ECO:0000259" key="6">
    <source>
        <dbReference type="PROSITE" id="PS50931"/>
    </source>
</evidence>
<dbReference type="InterPro" id="IPR036388">
    <property type="entry name" value="WH-like_DNA-bd_sf"/>
</dbReference>
<organism evidence="7 8">
    <name type="scientific">Rhodobium gokarnense</name>
    <dbReference type="NCBI Taxonomy" id="364296"/>
    <lineage>
        <taxon>Bacteria</taxon>
        <taxon>Pseudomonadati</taxon>
        <taxon>Pseudomonadota</taxon>
        <taxon>Alphaproteobacteria</taxon>
        <taxon>Hyphomicrobiales</taxon>
        <taxon>Rhodobiaceae</taxon>
        <taxon>Rhodobium</taxon>
    </lineage>
</organism>
<sequence length="316" mass="34369">MKDRRLPPLPALRAFEAAARHLSFTRAANELGMTQAAVSYQVRLLEEKLGVPLFLRRPRKVTLTDAGSRLAGRAGEAFDILAEAVSDIAERADETLVISCNTTFATTWLGNHIGDFQMKHPALAVRLIPYNFNRAFGEDDVDVAIVAGTTVEPGLTGHLLVSAAFTPMLHPGLAAAAGGIARPADLLKLPIIGSDDPWWRQWFAAAGIDNPDLGHNPVAEMGAQMLEAHRAIAGQGVAILTPFFYREAIARGDLIQPFELQHDNGEAWRLVYPARHRNQRKIRLFRDWLLPQMPAASSPPAPAFAATGGDRRGATP</sequence>
<dbReference type="InterPro" id="IPR058163">
    <property type="entry name" value="LysR-type_TF_proteobact-type"/>
</dbReference>
<evidence type="ECO:0000256" key="4">
    <source>
        <dbReference type="ARBA" id="ARBA00023163"/>
    </source>
</evidence>
<dbReference type="PANTHER" id="PTHR30537:SF26">
    <property type="entry name" value="GLYCINE CLEAVAGE SYSTEM TRANSCRIPTIONAL ACTIVATOR"/>
    <property type="match status" value="1"/>
</dbReference>
<keyword evidence="8" id="KW-1185">Reference proteome</keyword>
<keyword evidence="3" id="KW-0238">DNA-binding</keyword>
<dbReference type="SUPFAM" id="SSF46785">
    <property type="entry name" value="Winged helix' DNA-binding domain"/>
    <property type="match status" value="1"/>
</dbReference>
<comment type="caution">
    <text evidence="7">The sequence shown here is derived from an EMBL/GenBank/DDBJ whole genome shotgun (WGS) entry which is preliminary data.</text>
</comment>
<dbReference type="InterPro" id="IPR036390">
    <property type="entry name" value="WH_DNA-bd_sf"/>
</dbReference>
<gene>
    <name evidence="7" type="ORF">M2319_002528</name>
</gene>
<feature type="region of interest" description="Disordered" evidence="5">
    <location>
        <begin position="296"/>
        <end position="316"/>
    </location>
</feature>
<dbReference type="InterPro" id="IPR000847">
    <property type="entry name" value="LysR_HTH_N"/>
</dbReference>
<keyword evidence="4" id="KW-0804">Transcription</keyword>
<dbReference type="Pfam" id="PF00126">
    <property type="entry name" value="HTH_1"/>
    <property type="match status" value="1"/>
</dbReference>
<evidence type="ECO:0000313" key="8">
    <source>
        <dbReference type="Proteomes" id="UP001209755"/>
    </source>
</evidence>
<dbReference type="Proteomes" id="UP001209755">
    <property type="component" value="Unassembled WGS sequence"/>
</dbReference>
<evidence type="ECO:0000256" key="3">
    <source>
        <dbReference type="ARBA" id="ARBA00023125"/>
    </source>
</evidence>
<dbReference type="SUPFAM" id="SSF53850">
    <property type="entry name" value="Periplasmic binding protein-like II"/>
    <property type="match status" value="1"/>
</dbReference>